<accession>A0A0F9VPI6</accession>
<name>A0A0F9VPI6_9ZZZZ</name>
<organism evidence="1">
    <name type="scientific">marine sediment metagenome</name>
    <dbReference type="NCBI Taxonomy" id="412755"/>
    <lineage>
        <taxon>unclassified sequences</taxon>
        <taxon>metagenomes</taxon>
        <taxon>ecological metagenomes</taxon>
    </lineage>
</organism>
<sequence>MPNDTASDVLAKSVRAVERQMNIYASFTELERAQSEIARLRQELDDNDIEVPDIDLELDIEWMTQARTKSGKALPATL</sequence>
<dbReference type="EMBL" id="LAZR01000033">
    <property type="protein sequence ID" value="KKO01813.1"/>
    <property type="molecule type" value="Genomic_DNA"/>
</dbReference>
<gene>
    <name evidence="1" type="ORF">LCGC14_0111370</name>
</gene>
<comment type="caution">
    <text evidence="1">The sequence shown here is derived from an EMBL/GenBank/DDBJ whole genome shotgun (WGS) entry which is preliminary data.</text>
</comment>
<proteinExistence type="predicted"/>
<protein>
    <submittedName>
        <fullName evidence="1">Uncharacterized protein</fullName>
    </submittedName>
</protein>
<evidence type="ECO:0000313" key="1">
    <source>
        <dbReference type="EMBL" id="KKO01813.1"/>
    </source>
</evidence>
<dbReference type="AlphaFoldDB" id="A0A0F9VPI6"/>
<reference evidence="1" key="1">
    <citation type="journal article" date="2015" name="Nature">
        <title>Complex archaea that bridge the gap between prokaryotes and eukaryotes.</title>
        <authorList>
            <person name="Spang A."/>
            <person name="Saw J.H."/>
            <person name="Jorgensen S.L."/>
            <person name="Zaremba-Niedzwiedzka K."/>
            <person name="Martijn J."/>
            <person name="Lind A.E."/>
            <person name="van Eijk R."/>
            <person name="Schleper C."/>
            <person name="Guy L."/>
            <person name="Ettema T.J."/>
        </authorList>
    </citation>
    <scope>NUCLEOTIDE SEQUENCE</scope>
</reference>